<keyword evidence="3" id="KW-0804">Transcription</keyword>
<dbReference type="SMART" id="SM00345">
    <property type="entry name" value="HTH_GNTR"/>
    <property type="match status" value="1"/>
</dbReference>
<evidence type="ECO:0000313" key="6">
    <source>
        <dbReference type="Proteomes" id="UP000197424"/>
    </source>
</evidence>
<accession>A0A248LLJ9</accession>
<dbReference type="InterPro" id="IPR036390">
    <property type="entry name" value="WH_DNA-bd_sf"/>
</dbReference>
<dbReference type="Proteomes" id="UP000197424">
    <property type="component" value="Chromosome"/>
</dbReference>
<dbReference type="SUPFAM" id="SSF64288">
    <property type="entry name" value="Chorismate lyase-like"/>
    <property type="match status" value="1"/>
</dbReference>
<dbReference type="RefSeq" id="WP_088861240.1">
    <property type="nucleotide sequence ID" value="NZ_CP022115.1"/>
</dbReference>
<dbReference type="Gene3D" id="3.40.1410.10">
    <property type="entry name" value="Chorismate lyase-like"/>
    <property type="match status" value="1"/>
</dbReference>
<dbReference type="Pfam" id="PF00392">
    <property type="entry name" value="GntR"/>
    <property type="match status" value="1"/>
</dbReference>
<reference evidence="6" key="1">
    <citation type="submission" date="2017-06" db="EMBL/GenBank/DDBJ databases">
        <title>Whole genome sequence of Laribacter hongkongensis LHGZ1.</title>
        <authorList>
            <person name="Chen D."/>
            <person name="Wu H."/>
            <person name="Chen J."/>
        </authorList>
    </citation>
    <scope>NUCLEOTIDE SEQUENCE [LARGE SCALE GENOMIC DNA]</scope>
    <source>
        <strain evidence="6">LHGZ1</strain>
    </source>
</reference>
<keyword evidence="2" id="KW-0238">DNA-binding</keyword>
<dbReference type="GO" id="GO:0045892">
    <property type="term" value="P:negative regulation of DNA-templated transcription"/>
    <property type="evidence" value="ECO:0007669"/>
    <property type="project" value="TreeGrafter"/>
</dbReference>
<dbReference type="Pfam" id="PF07702">
    <property type="entry name" value="UTRA"/>
    <property type="match status" value="1"/>
</dbReference>
<dbReference type="InterPro" id="IPR028978">
    <property type="entry name" value="Chorismate_lyase_/UTRA_dom_sf"/>
</dbReference>
<evidence type="ECO:0000256" key="3">
    <source>
        <dbReference type="ARBA" id="ARBA00023163"/>
    </source>
</evidence>
<sequence>MSSKKPRYLPLYEQIKSKLIARIASGEWPTDAVLPSEWDLADEFGVSQGTVRKAVSELTALGWLYRQQGRGTFVAPGESEWGRAHLVSPGQFAELPDVPRPELLAVSRMTAPDDVAQALGGRRGMPLHHLRLLWRVRGEAVALDDVLLPVERFAELDARRMRLAGGGVYVLLERQYAVRVRATGWQFRAVRCGREEAVLLGVEPDEELLSVVRLGVTVDGEVVEWRQRLVRSRHWAWQFDLKR</sequence>
<dbReference type="PANTHER" id="PTHR44846">
    <property type="entry name" value="MANNOSYL-D-GLYCERATE TRANSPORT/METABOLISM SYSTEM REPRESSOR MNGR-RELATED"/>
    <property type="match status" value="1"/>
</dbReference>
<keyword evidence="1" id="KW-0805">Transcription regulation</keyword>
<dbReference type="GO" id="GO:0003677">
    <property type="term" value="F:DNA binding"/>
    <property type="evidence" value="ECO:0007669"/>
    <property type="project" value="UniProtKB-KW"/>
</dbReference>
<evidence type="ECO:0000259" key="4">
    <source>
        <dbReference type="PROSITE" id="PS50949"/>
    </source>
</evidence>
<dbReference type="SUPFAM" id="SSF46785">
    <property type="entry name" value="Winged helix' DNA-binding domain"/>
    <property type="match status" value="1"/>
</dbReference>
<feature type="domain" description="HTH gntR-type" evidence="4">
    <location>
        <begin position="9"/>
        <end position="77"/>
    </location>
</feature>
<proteinExistence type="predicted"/>
<dbReference type="FunFam" id="1.10.10.10:FF:000079">
    <property type="entry name" value="GntR family transcriptional regulator"/>
    <property type="match status" value="1"/>
</dbReference>
<evidence type="ECO:0000256" key="1">
    <source>
        <dbReference type="ARBA" id="ARBA00023015"/>
    </source>
</evidence>
<evidence type="ECO:0000256" key="2">
    <source>
        <dbReference type="ARBA" id="ARBA00023125"/>
    </source>
</evidence>
<dbReference type="OrthoDB" id="2530535at2"/>
<dbReference type="PROSITE" id="PS50949">
    <property type="entry name" value="HTH_GNTR"/>
    <property type="match status" value="1"/>
</dbReference>
<evidence type="ECO:0000313" key="5">
    <source>
        <dbReference type="EMBL" id="ASJ25324.1"/>
    </source>
</evidence>
<protein>
    <submittedName>
        <fullName evidence="5">GntR family transcriptional regulator</fullName>
    </submittedName>
</protein>
<dbReference type="InterPro" id="IPR050679">
    <property type="entry name" value="Bact_HTH_transcr_reg"/>
</dbReference>
<organism evidence="5 6">
    <name type="scientific">Laribacter hongkongensis</name>
    <dbReference type="NCBI Taxonomy" id="168471"/>
    <lineage>
        <taxon>Bacteria</taxon>
        <taxon>Pseudomonadati</taxon>
        <taxon>Pseudomonadota</taxon>
        <taxon>Betaproteobacteria</taxon>
        <taxon>Neisseriales</taxon>
        <taxon>Aquaspirillaceae</taxon>
        <taxon>Laribacter</taxon>
    </lineage>
</organism>
<dbReference type="PRINTS" id="PR00035">
    <property type="entry name" value="HTHGNTR"/>
</dbReference>
<gene>
    <name evidence="5" type="ORF">LHGZ1_2493</name>
</gene>
<dbReference type="PANTHER" id="PTHR44846:SF1">
    <property type="entry name" value="MANNOSYL-D-GLYCERATE TRANSPORT_METABOLISM SYSTEM REPRESSOR MNGR-RELATED"/>
    <property type="match status" value="1"/>
</dbReference>
<dbReference type="Gene3D" id="1.10.10.10">
    <property type="entry name" value="Winged helix-like DNA-binding domain superfamily/Winged helix DNA-binding domain"/>
    <property type="match status" value="1"/>
</dbReference>
<dbReference type="InterPro" id="IPR000524">
    <property type="entry name" value="Tscrpt_reg_HTH_GntR"/>
</dbReference>
<dbReference type="CDD" id="cd07377">
    <property type="entry name" value="WHTH_GntR"/>
    <property type="match status" value="1"/>
</dbReference>
<name>A0A248LLJ9_9NEIS</name>
<dbReference type="AlphaFoldDB" id="A0A248LLJ9"/>
<dbReference type="InterPro" id="IPR011663">
    <property type="entry name" value="UTRA"/>
</dbReference>
<dbReference type="SMART" id="SM00866">
    <property type="entry name" value="UTRA"/>
    <property type="match status" value="1"/>
</dbReference>
<dbReference type="InterPro" id="IPR036388">
    <property type="entry name" value="WH-like_DNA-bd_sf"/>
</dbReference>
<dbReference type="GO" id="GO:0003700">
    <property type="term" value="F:DNA-binding transcription factor activity"/>
    <property type="evidence" value="ECO:0007669"/>
    <property type="project" value="InterPro"/>
</dbReference>
<dbReference type="EMBL" id="CP022115">
    <property type="protein sequence ID" value="ASJ25324.1"/>
    <property type="molecule type" value="Genomic_DNA"/>
</dbReference>